<feature type="region of interest" description="Disordered" evidence="1">
    <location>
        <begin position="82"/>
        <end position="104"/>
    </location>
</feature>
<sequence>MSVQLPVNVTDEQYRALLKIASKRSVQAHHLVEQLVTHALKPAPAPVTIVQMLDDIRRLHGLGKNDRQIAENLGVKQGRVSYQRNQMHLPVNDPRGRKSQEKAH</sequence>
<organism evidence="2 3">
    <name type="scientific">Cryobacterium breve</name>
    <dbReference type="NCBI Taxonomy" id="1259258"/>
    <lineage>
        <taxon>Bacteria</taxon>
        <taxon>Bacillati</taxon>
        <taxon>Actinomycetota</taxon>
        <taxon>Actinomycetes</taxon>
        <taxon>Micrococcales</taxon>
        <taxon>Microbacteriaceae</taxon>
        <taxon>Cryobacterium</taxon>
    </lineage>
</organism>
<evidence type="ECO:0000256" key="1">
    <source>
        <dbReference type="SAM" id="MobiDB-lite"/>
    </source>
</evidence>
<gene>
    <name evidence="2" type="ORF">E3O65_05330</name>
</gene>
<accession>A0ABY2J4D2</accession>
<dbReference type="Proteomes" id="UP000298355">
    <property type="component" value="Unassembled WGS sequence"/>
</dbReference>
<reference evidence="2 3" key="1">
    <citation type="submission" date="2019-03" db="EMBL/GenBank/DDBJ databases">
        <title>Genomics of glacier-inhabiting Cryobacterium strains.</title>
        <authorList>
            <person name="Liu Q."/>
            <person name="Xin Y.-H."/>
        </authorList>
    </citation>
    <scope>NUCLEOTIDE SEQUENCE [LARGE SCALE GENOMIC DNA]</scope>
    <source>
        <strain evidence="2 3">TMT4-23</strain>
    </source>
</reference>
<keyword evidence="3" id="KW-1185">Reference proteome</keyword>
<protein>
    <recommendedName>
        <fullName evidence="4">DNA-binding protein</fullName>
    </recommendedName>
</protein>
<evidence type="ECO:0000313" key="2">
    <source>
        <dbReference type="EMBL" id="TFC99797.1"/>
    </source>
</evidence>
<evidence type="ECO:0008006" key="4">
    <source>
        <dbReference type="Google" id="ProtNLM"/>
    </source>
</evidence>
<feature type="compositionally biased region" description="Basic and acidic residues" evidence="1">
    <location>
        <begin position="94"/>
        <end position="104"/>
    </location>
</feature>
<proteinExistence type="predicted"/>
<dbReference type="EMBL" id="SOGJ01000012">
    <property type="protein sequence ID" value="TFC99797.1"/>
    <property type="molecule type" value="Genomic_DNA"/>
</dbReference>
<dbReference type="RefSeq" id="WP_134362702.1">
    <property type="nucleotide sequence ID" value="NZ_SOGJ01000012.1"/>
</dbReference>
<evidence type="ECO:0000313" key="3">
    <source>
        <dbReference type="Proteomes" id="UP000298355"/>
    </source>
</evidence>
<name>A0ABY2J4D2_9MICO</name>
<comment type="caution">
    <text evidence="2">The sequence shown here is derived from an EMBL/GenBank/DDBJ whole genome shotgun (WGS) entry which is preliminary data.</text>
</comment>